<accession>A0A9W8Y771</accession>
<feature type="compositionally biased region" description="Low complexity" evidence="1">
    <location>
        <begin position="672"/>
        <end position="683"/>
    </location>
</feature>
<evidence type="ECO:0000313" key="3">
    <source>
        <dbReference type="Proteomes" id="UP001140560"/>
    </source>
</evidence>
<feature type="compositionally biased region" description="Basic and acidic residues" evidence="1">
    <location>
        <begin position="218"/>
        <end position="233"/>
    </location>
</feature>
<feature type="compositionally biased region" description="Low complexity" evidence="1">
    <location>
        <begin position="415"/>
        <end position="440"/>
    </location>
</feature>
<protein>
    <submittedName>
        <fullName evidence="2">Uncharacterized protein</fullName>
    </submittedName>
</protein>
<keyword evidence="3" id="KW-1185">Reference proteome</keyword>
<feature type="region of interest" description="Disordered" evidence="1">
    <location>
        <begin position="672"/>
        <end position="702"/>
    </location>
</feature>
<dbReference type="AlphaFoldDB" id="A0A9W8Y771"/>
<feature type="compositionally biased region" description="Polar residues" evidence="1">
    <location>
        <begin position="284"/>
        <end position="330"/>
    </location>
</feature>
<feature type="compositionally biased region" description="Basic and acidic residues" evidence="1">
    <location>
        <begin position="192"/>
        <end position="205"/>
    </location>
</feature>
<name>A0A9W8Y771_9PLEO</name>
<feature type="compositionally biased region" description="Polar residues" evidence="1">
    <location>
        <begin position="263"/>
        <end position="272"/>
    </location>
</feature>
<evidence type="ECO:0000313" key="2">
    <source>
        <dbReference type="EMBL" id="KAJ4369577.1"/>
    </source>
</evidence>
<dbReference type="OrthoDB" id="284473at2759"/>
<comment type="caution">
    <text evidence="2">The sequence shown here is derived from an EMBL/GenBank/DDBJ whole genome shotgun (WGS) entry which is preliminary data.</text>
</comment>
<dbReference type="EMBL" id="JAPEUY010000009">
    <property type="protein sequence ID" value="KAJ4369577.1"/>
    <property type="molecule type" value="Genomic_DNA"/>
</dbReference>
<proteinExistence type="predicted"/>
<gene>
    <name evidence="2" type="ORF">N0V83_005339</name>
</gene>
<feature type="compositionally biased region" description="Polar residues" evidence="1">
    <location>
        <begin position="206"/>
        <end position="217"/>
    </location>
</feature>
<feature type="compositionally biased region" description="Basic and acidic residues" evidence="1">
    <location>
        <begin position="371"/>
        <end position="383"/>
    </location>
</feature>
<feature type="compositionally biased region" description="Basic and acidic residues" evidence="1">
    <location>
        <begin position="441"/>
        <end position="450"/>
    </location>
</feature>
<reference evidence="2" key="1">
    <citation type="submission" date="2022-10" db="EMBL/GenBank/DDBJ databases">
        <title>Tapping the CABI collections for fungal endophytes: first genome assemblies for Collariella, Neodidymelliopsis, Ascochyta clinopodiicola, Didymella pomorum, Didymosphaeria variabile, Neocosmospora piperis and Neocucurbitaria cava.</title>
        <authorList>
            <person name="Hill R."/>
        </authorList>
    </citation>
    <scope>NUCLEOTIDE SEQUENCE</scope>
    <source>
        <strain evidence="2">IMI 356814</strain>
    </source>
</reference>
<organism evidence="2 3">
    <name type="scientific">Neocucurbitaria cava</name>
    <dbReference type="NCBI Taxonomy" id="798079"/>
    <lineage>
        <taxon>Eukaryota</taxon>
        <taxon>Fungi</taxon>
        <taxon>Dikarya</taxon>
        <taxon>Ascomycota</taxon>
        <taxon>Pezizomycotina</taxon>
        <taxon>Dothideomycetes</taxon>
        <taxon>Pleosporomycetidae</taxon>
        <taxon>Pleosporales</taxon>
        <taxon>Pleosporineae</taxon>
        <taxon>Cucurbitariaceae</taxon>
        <taxon>Neocucurbitaria</taxon>
    </lineage>
</organism>
<feature type="region of interest" description="Disordered" evidence="1">
    <location>
        <begin position="138"/>
        <end position="345"/>
    </location>
</feature>
<feature type="region of interest" description="Disordered" evidence="1">
    <location>
        <begin position="361"/>
        <end position="548"/>
    </location>
</feature>
<feature type="compositionally biased region" description="Polar residues" evidence="1">
    <location>
        <begin position="474"/>
        <end position="514"/>
    </location>
</feature>
<dbReference type="Proteomes" id="UP001140560">
    <property type="component" value="Unassembled WGS sequence"/>
</dbReference>
<evidence type="ECO:0000256" key="1">
    <source>
        <dbReference type="SAM" id="MobiDB-lite"/>
    </source>
</evidence>
<sequence>MSSAEGGEAIVATTRSLKRKHFTDDQQDDLDRLDRIFKRVKAAVPRVPYLLSTPSMDPYRYHSQQEANAWMMGRLWRHDEEHMQNRTYLYREPCQDCFELQAGEDEPEPELAKAQAQNAARQTVKKKMNLSAFKVKHANGTITPGSKVASPSLGPVKHTSEQPNGVNKSDKLSTSAQSKDSKSPKQSSSDPADARKAEKSKRDNPDTGQQHRSTSPSENHESSGSKTNNEKLDPQNATTHGLPPLLSPVHDPLGNPYGLPNILSPTLPSNIQAELDRLEVQRQRAASNASTSSSDRKSQTLAVPNASAQKPTGTPKSETRPRSVSATGDSPNIEAPSRTVEADPSLVVKLKFSKTKVPTVKQILRLPPKRPITEKKERPDKSKNPLADMAAKPAENVVIKKKKIPTVAARRHDASTPASSPAPTSTAPTSSTKPVVTVTKVPEKRPRTDDDVSSAAPAKRARAQSNLDRPVTPARQTISSPALSNKSSAQKSQPQYETPPKNSKSITMLRTNSTDGHDATPGRSGATPAGTKVDPKAGPTSAPLNSKKQTEISLLAQTSMKLNQTGRALKHEATRILTAPGNKITKQDEKRAAVTNLECILSYMAAYYAQDLSLNLRGRAGEVEQTWKTLLPLCLSYARSTKDFKHLDGLRSYLSSIIASSICTHVSARAASTNSSSSSSSSSTQRPAPHVDSPQDMPHGDLAKQHTSLAENFALLSDHTIKMNRHYQDARAALPMEDLQSMYKKTWAGREANTKLLREPEKVSGARMSGPYFLPLATDSTAIQAVRFGLKFLGEYCEREGLEYRFRVNLDQA</sequence>